<feature type="region of interest" description="Disordered" evidence="1">
    <location>
        <begin position="1"/>
        <end position="48"/>
    </location>
</feature>
<evidence type="ECO:0000313" key="3">
    <source>
        <dbReference type="Proteomes" id="UP001556653"/>
    </source>
</evidence>
<protein>
    <recommendedName>
        <fullName evidence="4">DUF1778 domain-containing protein</fullName>
    </recommendedName>
</protein>
<evidence type="ECO:0008006" key="4">
    <source>
        <dbReference type="Google" id="ProtNLM"/>
    </source>
</evidence>
<comment type="caution">
    <text evidence="2">The sequence shown here is derived from an EMBL/GenBank/DDBJ whole genome shotgun (WGS) entry which is preliminary data.</text>
</comment>
<evidence type="ECO:0000313" key="2">
    <source>
        <dbReference type="EMBL" id="MEX0387375.1"/>
    </source>
</evidence>
<sequence>MTKAHSVDTEKPRQPIDRARLRALTDSLPESQEDAGRFIRGAREGERY</sequence>
<feature type="compositionally biased region" description="Basic and acidic residues" evidence="1">
    <location>
        <begin position="1"/>
        <end position="20"/>
    </location>
</feature>
<keyword evidence="3" id="KW-1185">Reference proteome</keyword>
<dbReference type="Proteomes" id="UP001556653">
    <property type="component" value="Unassembled WGS sequence"/>
</dbReference>
<dbReference type="EMBL" id="JBAKFJ010000002">
    <property type="protein sequence ID" value="MEX0387375.1"/>
    <property type="molecule type" value="Genomic_DNA"/>
</dbReference>
<reference evidence="2 3" key="1">
    <citation type="submission" date="2024-02" db="EMBL/GenBank/DDBJ databases">
        <title>New especies of Spiribacter isolated from saline water.</title>
        <authorList>
            <person name="Leon M.J."/>
            <person name="De La Haba R."/>
            <person name="Sanchez-Porro C."/>
            <person name="Ventosa A."/>
        </authorList>
    </citation>
    <scope>NUCLEOTIDE SEQUENCE [LARGE SCALE GENOMIC DNA]</scope>
    <source>
        <strain evidence="3">ag22IC4-227</strain>
    </source>
</reference>
<dbReference type="RefSeq" id="WP_367968056.1">
    <property type="nucleotide sequence ID" value="NZ_JBAKFJ010000002.1"/>
</dbReference>
<name>A0ABV3SDJ1_9GAMM</name>
<accession>A0ABV3SDJ1</accession>
<proteinExistence type="predicted"/>
<gene>
    <name evidence="2" type="ORF">V6X64_10295</name>
</gene>
<feature type="compositionally biased region" description="Basic and acidic residues" evidence="1">
    <location>
        <begin position="34"/>
        <end position="48"/>
    </location>
</feature>
<evidence type="ECO:0000256" key="1">
    <source>
        <dbReference type="SAM" id="MobiDB-lite"/>
    </source>
</evidence>
<organism evidence="2 3">
    <name type="scientific">Spiribacter onubensis</name>
    <dbReference type="NCBI Taxonomy" id="3122420"/>
    <lineage>
        <taxon>Bacteria</taxon>
        <taxon>Pseudomonadati</taxon>
        <taxon>Pseudomonadota</taxon>
        <taxon>Gammaproteobacteria</taxon>
        <taxon>Chromatiales</taxon>
        <taxon>Ectothiorhodospiraceae</taxon>
        <taxon>Spiribacter</taxon>
    </lineage>
</organism>